<feature type="compositionally biased region" description="Basic and acidic residues" evidence="1">
    <location>
        <begin position="21"/>
        <end position="42"/>
    </location>
</feature>
<organism evidence="2 3">
    <name type="scientific">Macrophomina phaseolina</name>
    <dbReference type="NCBI Taxonomy" id="35725"/>
    <lineage>
        <taxon>Eukaryota</taxon>
        <taxon>Fungi</taxon>
        <taxon>Dikarya</taxon>
        <taxon>Ascomycota</taxon>
        <taxon>Pezizomycotina</taxon>
        <taxon>Dothideomycetes</taxon>
        <taxon>Dothideomycetes incertae sedis</taxon>
        <taxon>Botryosphaeriales</taxon>
        <taxon>Botryosphaeriaceae</taxon>
        <taxon>Macrophomina</taxon>
    </lineage>
</organism>
<feature type="compositionally biased region" description="Basic residues" evidence="1">
    <location>
        <begin position="1"/>
        <end position="11"/>
    </location>
</feature>
<feature type="compositionally biased region" description="Low complexity" evidence="1">
    <location>
        <begin position="85"/>
        <end position="100"/>
    </location>
</feature>
<sequence>MGARPSRHARHDHVPLLTEMQMHRLPDDERQQYQHQQYHDEPTISTSSDPHHEDLPRLPPPPQTQQHHHQDLPHHYFFSSPLASTPLGGPTATTATPTPLDAHHANFTFYRSSIPPPRHSRSRSRKLLKLRRVLLCEGWVRGRRGGPMRMEKVQQQKYGRGYRDDEDGFSVAESWDDSASLKSEMSVSELHLPAALGRRAACELKERGRGEMTE</sequence>
<protein>
    <submittedName>
        <fullName evidence="2">Uncharacterized protein</fullName>
    </submittedName>
</protein>
<comment type="caution">
    <text evidence="2">The sequence shown here is derived from an EMBL/GenBank/DDBJ whole genome shotgun (WGS) entry which is preliminary data.</text>
</comment>
<feature type="region of interest" description="Disordered" evidence="1">
    <location>
        <begin position="1"/>
        <end position="100"/>
    </location>
</feature>
<dbReference type="Proteomes" id="UP000774617">
    <property type="component" value="Unassembled WGS sequence"/>
</dbReference>
<gene>
    <name evidence="2" type="ORF">B0J12DRAFT_16121</name>
</gene>
<evidence type="ECO:0000313" key="3">
    <source>
        <dbReference type="Proteomes" id="UP000774617"/>
    </source>
</evidence>
<dbReference type="EMBL" id="JAGTJR010000001">
    <property type="protein sequence ID" value="KAH7064893.1"/>
    <property type="molecule type" value="Genomic_DNA"/>
</dbReference>
<name>A0ABQ8GUF8_9PEZI</name>
<proteinExistence type="predicted"/>
<evidence type="ECO:0000256" key="1">
    <source>
        <dbReference type="SAM" id="MobiDB-lite"/>
    </source>
</evidence>
<accession>A0ABQ8GUF8</accession>
<evidence type="ECO:0000313" key="2">
    <source>
        <dbReference type="EMBL" id="KAH7064893.1"/>
    </source>
</evidence>
<keyword evidence="3" id="KW-1185">Reference proteome</keyword>
<reference evidence="2 3" key="1">
    <citation type="journal article" date="2021" name="Nat. Commun.">
        <title>Genetic determinants of endophytism in the Arabidopsis root mycobiome.</title>
        <authorList>
            <person name="Mesny F."/>
            <person name="Miyauchi S."/>
            <person name="Thiergart T."/>
            <person name="Pickel B."/>
            <person name="Atanasova L."/>
            <person name="Karlsson M."/>
            <person name="Huettel B."/>
            <person name="Barry K.W."/>
            <person name="Haridas S."/>
            <person name="Chen C."/>
            <person name="Bauer D."/>
            <person name="Andreopoulos W."/>
            <person name="Pangilinan J."/>
            <person name="LaButti K."/>
            <person name="Riley R."/>
            <person name="Lipzen A."/>
            <person name="Clum A."/>
            <person name="Drula E."/>
            <person name="Henrissat B."/>
            <person name="Kohler A."/>
            <person name="Grigoriev I.V."/>
            <person name="Martin F.M."/>
            <person name="Hacquard S."/>
        </authorList>
    </citation>
    <scope>NUCLEOTIDE SEQUENCE [LARGE SCALE GENOMIC DNA]</scope>
    <source>
        <strain evidence="2 3">MPI-SDFR-AT-0080</strain>
    </source>
</reference>